<protein>
    <submittedName>
        <fullName evidence="2">Alpha/beta hydrolase</fullName>
    </submittedName>
</protein>
<dbReference type="Proteomes" id="UP000886819">
    <property type="component" value="Unassembled WGS sequence"/>
</dbReference>
<reference evidence="2" key="2">
    <citation type="journal article" date="2021" name="PeerJ">
        <title>Extensive microbial diversity within the chicken gut microbiome revealed by metagenomics and culture.</title>
        <authorList>
            <person name="Gilroy R."/>
            <person name="Ravi A."/>
            <person name="Getino M."/>
            <person name="Pursley I."/>
            <person name="Horton D.L."/>
            <person name="Alikhan N.F."/>
            <person name="Baker D."/>
            <person name="Gharbi K."/>
            <person name="Hall N."/>
            <person name="Watson M."/>
            <person name="Adriaenssens E.M."/>
            <person name="Foster-Nyarko E."/>
            <person name="Jarju S."/>
            <person name="Secka A."/>
            <person name="Antonio M."/>
            <person name="Oren A."/>
            <person name="Chaudhuri R.R."/>
            <person name="La Ragione R."/>
            <person name="Hildebrand F."/>
            <person name="Pallen M.J."/>
        </authorList>
    </citation>
    <scope>NUCLEOTIDE SEQUENCE</scope>
    <source>
        <strain evidence="2">ChiHile30-977</strain>
    </source>
</reference>
<organism evidence="2 3">
    <name type="scientific">Candidatus Avichristensenella intestinipullorum</name>
    <dbReference type="NCBI Taxonomy" id="2840693"/>
    <lineage>
        <taxon>Bacteria</taxon>
        <taxon>Bacillati</taxon>
        <taxon>Bacillota</taxon>
        <taxon>Clostridia</taxon>
        <taxon>Candidatus Avichristensenella</taxon>
    </lineage>
</organism>
<proteinExistence type="predicted"/>
<dbReference type="SUPFAM" id="SSF53474">
    <property type="entry name" value="alpha/beta-Hydrolases"/>
    <property type="match status" value="1"/>
</dbReference>
<dbReference type="AlphaFoldDB" id="A0A9D1CI40"/>
<dbReference type="InterPro" id="IPR050266">
    <property type="entry name" value="AB_hydrolase_sf"/>
</dbReference>
<dbReference type="PRINTS" id="PR00111">
    <property type="entry name" value="ABHYDROLASE"/>
</dbReference>
<evidence type="ECO:0000259" key="1">
    <source>
        <dbReference type="Pfam" id="PF00561"/>
    </source>
</evidence>
<gene>
    <name evidence="2" type="ORF">IAA66_02245</name>
</gene>
<dbReference type="EMBL" id="DVFI01000031">
    <property type="protein sequence ID" value="HIQ62390.1"/>
    <property type="molecule type" value="Genomic_DNA"/>
</dbReference>
<sequence>MHIELRGASVYYEQHGAGKPDVLLLHGWGCETALWKPVYEHLSRRRRVTVIDFPGHGQSGRPPVPWGAEDFAAMTAELIEALSLAPCDIIAHSHGGRVALLLAAERPELVGKMVLTGAAGLRAEPTPAQRRRSRTYRRLRRWSDMLDALKILGPLPEHMRAALRRKYGSADYNALDEEMRKTFVKVVNFDIAPYLPRVQASTLLLWGSEDTETPLWMGRKMEAEIPDAGLAVLQGGTHFAYLEKCGEFLRIVDEYLFGGTA</sequence>
<dbReference type="Gene3D" id="3.40.50.1820">
    <property type="entry name" value="alpha/beta hydrolase"/>
    <property type="match status" value="1"/>
</dbReference>
<accession>A0A9D1CI40</accession>
<evidence type="ECO:0000313" key="3">
    <source>
        <dbReference type="Proteomes" id="UP000886819"/>
    </source>
</evidence>
<dbReference type="PANTHER" id="PTHR43798:SF33">
    <property type="entry name" value="HYDROLASE, PUTATIVE (AFU_ORTHOLOGUE AFUA_2G14860)-RELATED"/>
    <property type="match status" value="1"/>
</dbReference>
<keyword evidence="2" id="KW-0378">Hydrolase</keyword>
<reference evidence="2" key="1">
    <citation type="submission" date="2020-10" db="EMBL/GenBank/DDBJ databases">
        <authorList>
            <person name="Gilroy R."/>
        </authorList>
    </citation>
    <scope>NUCLEOTIDE SEQUENCE</scope>
    <source>
        <strain evidence="2">ChiHile30-977</strain>
    </source>
</reference>
<name>A0A9D1CI40_9FIRM</name>
<dbReference type="GO" id="GO:0016787">
    <property type="term" value="F:hydrolase activity"/>
    <property type="evidence" value="ECO:0007669"/>
    <property type="project" value="UniProtKB-KW"/>
</dbReference>
<feature type="domain" description="AB hydrolase-1" evidence="1">
    <location>
        <begin position="22"/>
        <end position="244"/>
    </location>
</feature>
<dbReference type="PANTHER" id="PTHR43798">
    <property type="entry name" value="MONOACYLGLYCEROL LIPASE"/>
    <property type="match status" value="1"/>
</dbReference>
<evidence type="ECO:0000313" key="2">
    <source>
        <dbReference type="EMBL" id="HIQ62390.1"/>
    </source>
</evidence>
<dbReference type="InterPro" id="IPR029058">
    <property type="entry name" value="AB_hydrolase_fold"/>
</dbReference>
<dbReference type="GO" id="GO:0016020">
    <property type="term" value="C:membrane"/>
    <property type="evidence" value="ECO:0007669"/>
    <property type="project" value="TreeGrafter"/>
</dbReference>
<dbReference type="InterPro" id="IPR000073">
    <property type="entry name" value="AB_hydrolase_1"/>
</dbReference>
<dbReference type="Pfam" id="PF00561">
    <property type="entry name" value="Abhydrolase_1"/>
    <property type="match status" value="1"/>
</dbReference>
<comment type="caution">
    <text evidence="2">The sequence shown here is derived from an EMBL/GenBank/DDBJ whole genome shotgun (WGS) entry which is preliminary data.</text>
</comment>